<dbReference type="AlphaFoldDB" id="A0A6G0XMS5"/>
<sequence length="379" mass="42666">MITFPVSQVEVTAVENALDSSKANTIVSSLKDFKKEGCQDILQATPIENPSVPSTNGFVRGAIQAYNQHHNLEVRPDDVWLAIMVQFGLFVNGNAEKLRQGLVKHEGQKELVVVDNATLLSANYGKFATRMVQAMEEHLVDPALSEWILPSFTTTTDNDKIVGSVVMMATMKKYFSFRFKNACGLPNVTLLGTVEDWEDIRARVDKLADFGEDLIEWTCMLSGILDEFVLSAKGTVNVEFWKRICRGIGHNLYGQWQGGKRTYTKWHIEYLDDKPDSGNFGRRCRFWSEEVTTDYPLVDMSDIPAGYLTVDVVIDDNGTEHKALMFAGHMAYQVHDQVTIAPHLSWAIILKQGVPLTDEEELPELFPRRRSEQKSDLAA</sequence>
<evidence type="ECO:0000313" key="1">
    <source>
        <dbReference type="EMBL" id="KAF0741537.1"/>
    </source>
</evidence>
<evidence type="ECO:0000313" key="2">
    <source>
        <dbReference type="Proteomes" id="UP000481153"/>
    </source>
</evidence>
<dbReference type="InterPro" id="IPR025533">
    <property type="entry name" value="DUF4419"/>
</dbReference>
<dbReference type="Pfam" id="PF14388">
    <property type="entry name" value="DUF4419"/>
    <property type="match status" value="1"/>
</dbReference>
<accession>A0A6G0XMS5</accession>
<name>A0A6G0XMS5_9STRA</name>
<dbReference type="VEuPathDB" id="FungiDB:AeMF1_000382"/>
<dbReference type="EMBL" id="VJMJ01000036">
    <property type="protein sequence ID" value="KAF0741537.1"/>
    <property type="molecule type" value="Genomic_DNA"/>
</dbReference>
<comment type="caution">
    <text evidence="1">The sequence shown here is derived from an EMBL/GenBank/DDBJ whole genome shotgun (WGS) entry which is preliminary data.</text>
</comment>
<keyword evidence="2" id="KW-1185">Reference proteome</keyword>
<gene>
    <name evidence="1" type="ORF">Ae201684_003220</name>
</gene>
<protein>
    <submittedName>
        <fullName evidence="1">Uncharacterized protein</fullName>
    </submittedName>
</protein>
<dbReference type="PANTHER" id="PTHR31252">
    <property type="entry name" value="DUF4419 DOMAIN-CONTAINING PROTEIN"/>
    <property type="match status" value="1"/>
</dbReference>
<proteinExistence type="predicted"/>
<organism evidence="1 2">
    <name type="scientific">Aphanomyces euteiches</name>
    <dbReference type="NCBI Taxonomy" id="100861"/>
    <lineage>
        <taxon>Eukaryota</taxon>
        <taxon>Sar</taxon>
        <taxon>Stramenopiles</taxon>
        <taxon>Oomycota</taxon>
        <taxon>Saprolegniomycetes</taxon>
        <taxon>Saprolegniales</taxon>
        <taxon>Verrucalvaceae</taxon>
        <taxon>Aphanomyces</taxon>
    </lineage>
</organism>
<reference evidence="1 2" key="1">
    <citation type="submission" date="2019-07" db="EMBL/GenBank/DDBJ databases">
        <title>Genomics analysis of Aphanomyces spp. identifies a new class of oomycete effector associated with host adaptation.</title>
        <authorList>
            <person name="Gaulin E."/>
        </authorList>
    </citation>
    <scope>NUCLEOTIDE SEQUENCE [LARGE SCALE GENOMIC DNA]</scope>
    <source>
        <strain evidence="1 2">ATCC 201684</strain>
    </source>
</reference>
<dbReference type="PANTHER" id="PTHR31252:SF11">
    <property type="entry name" value="DUF4419 DOMAIN-CONTAINING PROTEIN"/>
    <property type="match status" value="1"/>
</dbReference>
<dbReference type="Proteomes" id="UP000481153">
    <property type="component" value="Unassembled WGS sequence"/>
</dbReference>